<evidence type="ECO:0000256" key="1">
    <source>
        <dbReference type="ARBA" id="ARBA00022737"/>
    </source>
</evidence>
<name>A0A9P3FY90_9APHY</name>
<feature type="region of interest" description="Disordered" evidence="4">
    <location>
        <begin position="549"/>
        <end position="568"/>
    </location>
</feature>
<evidence type="ECO:0000259" key="5">
    <source>
        <dbReference type="PROSITE" id="PS51382"/>
    </source>
</evidence>
<dbReference type="GO" id="GO:0008081">
    <property type="term" value="F:phosphoric diester hydrolase activity"/>
    <property type="evidence" value="ECO:0007669"/>
    <property type="project" value="InterPro"/>
</dbReference>
<protein>
    <submittedName>
        <fullName evidence="7">Ankyrin repeat protein nuc-2</fullName>
    </submittedName>
</protein>
<organism evidence="7 8">
    <name type="scientific">Phanerochaete sordida</name>
    <dbReference type="NCBI Taxonomy" id="48140"/>
    <lineage>
        <taxon>Eukaryota</taxon>
        <taxon>Fungi</taxon>
        <taxon>Dikarya</taxon>
        <taxon>Basidiomycota</taxon>
        <taxon>Agaricomycotina</taxon>
        <taxon>Agaricomycetes</taxon>
        <taxon>Polyporales</taxon>
        <taxon>Phanerochaetaceae</taxon>
        <taxon>Phanerochaete</taxon>
    </lineage>
</organism>
<dbReference type="SMART" id="SM00248">
    <property type="entry name" value="ANK"/>
    <property type="match status" value="7"/>
</dbReference>
<dbReference type="SUPFAM" id="SSF48403">
    <property type="entry name" value="Ankyrin repeat"/>
    <property type="match status" value="1"/>
</dbReference>
<dbReference type="PROSITE" id="PS51704">
    <property type="entry name" value="GP_PDE"/>
    <property type="match status" value="1"/>
</dbReference>
<dbReference type="SUPFAM" id="SSF51695">
    <property type="entry name" value="PLC-like phosphodiesterases"/>
    <property type="match status" value="1"/>
</dbReference>
<evidence type="ECO:0000259" key="6">
    <source>
        <dbReference type="PROSITE" id="PS51704"/>
    </source>
</evidence>
<evidence type="ECO:0000313" key="8">
    <source>
        <dbReference type="Proteomes" id="UP000703269"/>
    </source>
</evidence>
<evidence type="ECO:0000256" key="4">
    <source>
        <dbReference type="SAM" id="MobiDB-lite"/>
    </source>
</evidence>
<dbReference type="Gene3D" id="3.20.20.190">
    <property type="entry name" value="Phosphatidylinositol (PI) phosphodiesterase"/>
    <property type="match status" value="1"/>
</dbReference>
<dbReference type="CDD" id="cd14483">
    <property type="entry name" value="SPX_PHO81_NUC-2_like"/>
    <property type="match status" value="1"/>
</dbReference>
<dbReference type="Pfam" id="PF03009">
    <property type="entry name" value="GDPD"/>
    <property type="match status" value="1"/>
</dbReference>
<sequence>MKFGKQIQADQVPGWSQFYLDYKSLKKIISALEANRPVAEATAIAVEPSGTEIPRLPFFSSGLGQEDERGKEFQAYKAAFFFKLERELEKINAFYLEKEAELKSRLETLLSKRRAAASRVLPDSLEDYPTRNHVEWSAVEEGFHLLERDLGKLQQFVEINATGFRKILKKWDKRSKSSTKELYLARQVDVQPVFNRQLISELADTVAACLLDLTDLSVGGKYEGPMSDEALFGHQLADGHGHGLFTDLESSIRKAVADSDRDTLREIIRYSESLSQSPEGRTHVTRILWKAIIDAPAGLADFILASTSTPFDFRFIDDINGRTCLHEAARVGALRLVDLCLQNGVEREKVDVYGRSALHYAAMSGHSAVCRRLIEESLNADALDFDNCTPMIYATLRGSVECVRVLLEVGPVSVQTTVFNGDLMPLSLAARAGHYDVAVLLLQHNAPSLPNTNGEYPIHLAAQAGHDTICRLLIGHEGWDTPDKYNEWTPLFHAARYGHEQCLRVLLEAGSRPDRTDELENSAVHYAAWYGHHTCVSLLMEAKQRCTTATPVPHTSPMSDTQSAGGESDFDAIPSLSLPPPMMPYRVYGHNYLDRNALVQVSIGHHMSRYPEPSAEPSNAVRLRPPLSGLERTERYLHTSPRLKLVVTASPAVTAAPFSISLPLADDERTVYTFQVPSVDALSLEFSLYPNFGTKIVGRAASLSSSLGPGAKALTLPIFDHRLNVIGEVSFEIVTVTPFSGVTLEIGGAVETYWKAIASPLSTPAAKVTTPRFIPPSRSLASHSLTHSSLSGNFFYITVQVTRDLQPVVYSEWKLPDDIFDLGVADVTLAQFLALAERRGRRSLPPATTSLSIKDIQGVISQSMVALSDLLKIIPANLGVCLELALPTASVLEQRALGHQVDLNDAVNAVLRTIYDITSLEGHVGRRNVVFTSFAPDVCAALNWKQPNYPVFFASQCGRPSAHAPSATALGVQDARDHRVSSLNAAVEVCKTNNLLGLLLDAEFLNEVPSLIQAVKDCGLLLGAFGVASHLPMLESNGIDAFVHDGIMTYSTRHY</sequence>
<dbReference type="InterPro" id="IPR017946">
    <property type="entry name" value="PLC-like_Pdiesterase_TIM-brl"/>
</dbReference>
<dbReference type="PROSITE" id="PS50088">
    <property type="entry name" value="ANK_REPEAT"/>
    <property type="match status" value="4"/>
</dbReference>
<dbReference type="PANTHER" id="PTHR24198">
    <property type="entry name" value="ANKYRIN REPEAT AND PROTEIN KINASE DOMAIN-CONTAINING PROTEIN"/>
    <property type="match status" value="1"/>
</dbReference>
<feature type="repeat" description="ANK" evidence="3">
    <location>
        <begin position="353"/>
        <end position="385"/>
    </location>
</feature>
<dbReference type="InterPro" id="IPR057506">
    <property type="entry name" value="C2_GPCPD1"/>
</dbReference>
<dbReference type="Pfam" id="PF25329">
    <property type="entry name" value="C2_GDE1"/>
    <property type="match status" value="1"/>
</dbReference>
<dbReference type="Pfam" id="PF12796">
    <property type="entry name" value="Ank_2"/>
    <property type="match status" value="2"/>
</dbReference>
<dbReference type="InterPro" id="IPR030395">
    <property type="entry name" value="GP_PDE_dom"/>
</dbReference>
<dbReference type="PROSITE" id="PS51382">
    <property type="entry name" value="SPX"/>
    <property type="match status" value="1"/>
</dbReference>
<dbReference type="InterPro" id="IPR004331">
    <property type="entry name" value="SPX_dom"/>
</dbReference>
<feature type="repeat" description="ANK" evidence="3">
    <location>
        <begin position="453"/>
        <end position="474"/>
    </location>
</feature>
<dbReference type="Pfam" id="PF03105">
    <property type="entry name" value="SPX"/>
    <property type="match status" value="2"/>
</dbReference>
<dbReference type="InterPro" id="IPR002110">
    <property type="entry name" value="Ankyrin_rpt"/>
</dbReference>
<evidence type="ECO:0000313" key="7">
    <source>
        <dbReference type="EMBL" id="GJE84394.1"/>
    </source>
</evidence>
<evidence type="ECO:0000256" key="2">
    <source>
        <dbReference type="ARBA" id="ARBA00023043"/>
    </source>
</evidence>
<feature type="repeat" description="ANK" evidence="3">
    <location>
        <begin position="320"/>
        <end position="352"/>
    </location>
</feature>
<evidence type="ECO:0000256" key="3">
    <source>
        <dbReference type="PROSITE-ProRule" id="PRU00023"/>
    </source>
</evidence>
<feature type="domain" description="SPX" evidence="5">
    <location>
        <begin position="1"/>
        <end position="185"/>
    </location>
</feature>
<feature type="repeat" description="ANK" evidence="3">
    <location>
        <begin position="486"/>
        <end position="518"/>
    </location>
</feature>
<gene>
    <name evidence="7" type="ORF">PsYK624_004700</name>
</gene>
<keyword evidence="2 3" id="KW-0040">ANK repeat</keyword>
<dbReference type="AlphaFoldDB" id="A0A9P3FY90"/>
<dbReference type="PANTHER" id="PTHR24198:SF165">
    <property type="entry name" value="ANKYRIN REPEAT-CONTAINING PROTEIN-RELATED"/>
    <property type="match status" value="1"/>
</dbReference>
<dbReference type="Proteomes" id="UP000703269">
    <property type="component" value="Unassembled WGS sequence"/>
</dbReference>
<dbReference type="OrthoDB" id="1577640at2759"/>
<dbReference type="GO" id="GO:0006629">
    <property type="term" value="P:lipid metabolic process"/>
    <property type="evidence" value="ECO:0007669"/>
    <property type="project" value="InterPro"/>
</dbReference>
<dbReference type="EMBL" id="BPQB01000001">
    <property type="protein sequence ID" value="GJE84394.1"/>
    <property type="molecule type" value="Genomic_DNA"/>
</dbReference>
<dbReference type="Gene3D" id="1.25.40.20">
    <property type="entry name" value="Ankyrin repeat-containing domain"/>
    <property type="match status" value="1"/>
</dbReference>
<keyword evidence="1" id="KW-0677">Repeat</keyword>
<feature type="compositionally biased region" description="Polar residues" evidence="4">
    <location>
        <begin position="556"/>
        <end position="565"/>
    </location>
</feature>
<dbReference type="InterPro" id="IPR036770">
    <property type="entry name" value="Ankyrin_rpt-contain_sf"/>
</dbReference>
<dbReference type="PROSITE" id="PS50297">
    <property type="entry name" value="ANK_REP_REGION"/>
    <property type="match status" value="4"/>
</dbReference>
<feature type="domain" description="GP-PDE" evidence="6">
    <location>
        <begin position="762"/>
        <end position="1055"/>
    </location>
</feature>
<reference evidence="7 8" key="1">
    <citation type="submission" date="2021-08" db="EMBL/GenBank/DDBJ databases">
        <title>Draft Genome Sequence of Phanerochaete sordida strain YK-624.</title>
        <authorList>
            <person name="Mori T."/>
            <person name="Dohra H."/>
            <person name="Suzuki T."/>
            <person name="Kawagishi H."/>
            <person name="Hirai H."/>
        </authorList>
    </citation>
    <scope>NUCLEOTIDE SEQUENCE [LARGE SCALE GENOMIC DNA]</scope>
    <source>
        <strain evidence="7 8">YK-624</strain>
    </source>
</reference>
<proteinExistence type="predicted"/>
<comment type="caution">
    <text evidence="7">The sequence shown here is derived from an EMBL/GenBank/DDBJ whole genome shotgun (WGS) entry which is preliminary data.</text>
</comment>
<accession>A0A9P3FY90</accession>
<keyword evidence="8" id="KW-1185">Reference proteome</keyword>